<evidence type="ECO:0000256" key="3">
    <source>
        <dbReference type="ARBA" id="ARBA00023110"/>
    </source>
</evidence>
<comment type="similarity">
    <text evidence="2 5">Belongs to the cyclophilin-type PPIase family.</text>
</comment>
<comment type="function">
    <text evidence="1 5">PPIases accelerate the folding of proteins. It catalyzes the cis-trans isomerization of proline imidic peptide bonds in oligopeptides.</text>
</comment>
<evidence type="ECO:0000256" key="6">
    <source>
        <dbReference type="SAM" id="MobiDB-lite"/>
    </source>
</evidence>
<feature type="domain" description="PPIase cyclophilin-type" evidence="7">
    <location>
        <begin position="12"/>
        <end position="169"/>
    </location>
</feature>
<dbReference type="InterPro" id="IPR044666">
    <property type="entry name" value="Cyclophilin_A-like"/>
</dbReference>
<evidence type="ECO:0000256" key="5">
    <source>
        <dbReference type="RuleBase" id="RU363019"/>
    </source>
</evidence>
<evidence type="ECO:0000313" key="8">
    <source>
        <dbReference type="EMBL" id="WNM64164.1"/>
    </source>
</evidence>
<evidence type="ECO:0000256" key="4">
    <source>
        <dbReference type="ARBA" id="ARBA00023235"/>
    </source>
</evidence>
<keyword evidence="9" id="KW-1185">Reference proteome</keyword>
<dbReference type="RefSeq" id="WP_376753578.1">
    <property type="nucleotide sequence ID" value="NZ_CP116968.1"/>
</dbReference>
<evidence type="ECO:0000256" key="1">
    <source>
        <dbReference type="ARBA" id="ARBA00002388"/>
    </source>
</evidence>
<dbReference type="EC" id="5.2.1.8" evidence="5"/>
<organism evidence="8 9">
    <name type="scientific">Candidatus Nitrospira neomarina</name>
    <dbReference type="NCBI Taxonomy" id="3020899"/>
    <lineage>
        <taxon>Bacteria</taxon>
        <taxon>Pseudomonadati</taxon>
        <taxon>Nitrospirota</taxon>
        <taxon>Nitrospiria</taxon>
        <taxon>Nitrospirales</taxon>
        <taxon>Nitrospiraceae</taxon>
        <taxon>Nitrospira</taxon>
    </lineage>
</organism>
<dbReference type="GO" id="GO:0006457">
    <property type="term" value="P:protein folding"/>
    <property type="evidence" value="ECO:0007669"/>
    <property type="project" value="InterPro"/>
</dbReference>
<dbReference type="AlphaFoldDB" id="A0AA96GKH9"/>
<dbReference type="Gene3D" id="2.40.100.10">
    <property type="entry name" value="Cyclophilin-like"/>
    <property type="match status" value="1"/>
</dbReference>
<comment type="catalytic activity">
    <reaction evidence="5">
        <text>[protein]-peptidylproline (omega=180) = [protein]-peptidylproline (omega=0)</text>
        <dbReference type="Rhea" id="RHEA:16237"/>
        <dbReference type="Rhea" id="RHEA-COMP:10747"/>
        <dbReference type="Rhea" id="RHEA-COMP:10748"/>
        <dbReference type="ChEBI" id="CHEBI:83833"/>
        <dbReference type="ChEBI" id="CHEBI:83834"/>
        <dbReference type="EC" id="5.2.1.8"/>
    </reaction>
</comment>
<dbReference type="PANTHER" id="PTHR45625:SF4">
    <property type="entry name" value="PEPTIDYLPROLYL ISOMERASE DOMAIN AND WD REPEAT-CONTAINING PROTEIN 1"/>
    <property type="match status" value="1"/>
</dbReference>
<gene>
    <name evidence="8" type="ORF">PQG83_06780</name>
</gene>
<dbReference type="InterPro" id="IPR024936">
    <property type="entry name" value="Cyclophilin-type_PPIase"/>
</dbReference>
<feature type="region of interest" description="Disordered" evidence="6">
    <location>
        <begin position="67"/>
        <end position="108"/>
    </location>
</feature>
<dbReference type="KEGG" id="nneo:PQG83_06780"/>
<dbReference type="InterPro" id="IPR002130">
    <property type="entry name" value="Cyclophilin-type_PPIase_dom"/>
</dbReference>
<dbReference type="CDD" id="cd00317">
    <property type="entry name" value="cyclophilin"/>
    <property type="match status" value="1"/>
</dbReference>
<keyword evidence="3 5" id="KW-0697">Rotamase</keyword>
<dbReference type="Pfam" id="PF00160">
    <property type="entry name" value="Pro_isomerase"/>
    <property type="match status" value="1"/>
</dbReference>
<dbReference type="InterPro" id="IPR020892">
    <property type="entry name" value="Cyclophilin-type_PPIase_CS"/>
</dbReference>
<accession>A0AA96GKH9</accession>
<name>A0AA96GKH9_9BACT</name>
<sequence length="173" mass="19095">MSDATLESQAITIHIQVNGEAWGDIHLKLFPDVAPNHVQNMLKLAKEKFYDGTTFHRVIPNFMIQGGDPNSKDHDRSRHGMGGPGHRVNAEFSSKPHKRGTLSMARSQDPNSAGSQFFICVADSSFLDGQYTVFGEVVSGMETVDRIVSAKRDANDNPFERIEMTMSVTEANA</sequence>
<protein>
    <recommendedName>
        <fullName evidence="5">Peptidyl-prolyl cis-trans isomerase</fullName>
        <shortName evidence="5">PPIase</shortName>
        <ecNumber evidence="5">5.2.1.8</ecNumber>
    </recommendedName>
</protein>
<dbReference type="EMBL" id="CP116968">
    <property type="protein sequence ID" value="WNM64164.1"/>
    <property type="molecule type" value="Genomic_DNA"/>
</dbReference>
<dbReference type="PROSITE" id="PS00170">
    <property type="entry name" value="CSA_PPIASE_1"/>
    <property type="match status" value="1"/>
</dbReference>
<dbReference type="SUPFAM" id="SSF50891">
    <property type="entry name" value="Cyclophilin-like"/>
    <property type="match status" value="1"/>
</dbReference>
<dbReference type="PROSITE" id="PS50072">
    <property type="entry name" value="CSA_PPIASE_2"/>
    <property type="match status" value="1"/>
</dbReference>
<keyword evidence="4 5" id="KW-0413">Isomerase</keyword>
<evidence type="ECO:0000256" key="2">
    <source>
        <dbReference type="ARBA" id="ARBA00007365"/>
    </source>
</evidence>
<evidence type="ECO:0000313" key="9">
    <source>
        <dbReference type="Proteomes" id="UP001302494"/>
    </source>
</evidence>
<proteinExistence type="inferred from homology"/>
<dbReference type="GO" id="GO:0003755">
    <property type="term" value="F:peptidyl-prolyl cis-trans isomerase activity"/>
    <property type="evidence" value="ECO:0007669"/>
    <property type="project" value="UniProtKB-UniRule"/>
</dbReference>
<dbReference type="PIRSF" id="PIRSF001467">
    <property type="entry name" value="Peptidylpro_ismrse"/>
    <property type="match status" value="1"/>
</dbReference>
<dbReference type="InterPro" id="IPR029000">
    <property type="entry name" value="Cyclophilin-like_dom_sf"/>
</dbReference>
<dbReference type="Proteomes" id="UP001302494">
    <property type="component" value="Chromosome"/>
</dbReference>
<dbReference type="PRINTS" id="PR00153">
    <property type="entry name" value="CSAPPISMRASE"/>
</dbReference>
<dbReference type="PANTHER" id="PTHR45625">
    <property type="entry name" value="PEPTIDYL-PROLYL CIS-TRANS ISOMERASE-RELATED"/>
    <property type="match status" value="1"/>
</dbReference>
<evidence type="ECO:0000259" key="7">
    <source>
        <dbReference type="PROSITE" id="PS50072"/>
    </source>
</evidence>
<reference evidence="8 9" key="1">
    <citation type="submission" date="2023-01" db="EMBL/GenBank/DDBJ databases">
        <title>Cultivation and genomic characterization of new, ubiquitous marine nitrite-oxidizing bacteria from the Nitrospirales.</title>
        <authorList>
            <person name="Mueller A.J."/>
            <person name="Daebeler A."/>
            <person name="Herbold C.W."/>
            <person name="Kirkegaard R.H."/>
            <person name="Daims H."/>
        </authorList>
    </citation>
    <scope>NUCLEOTIDE SEQUENCE [LARGE SCALE GENOMIC DNA]</scope>
    <source>
        <strain evidence="8 9">DK</strain>
    </source>
</reference>